<dbReference type="SMART" id="SM00028">
    <property type="entry name" value="TPR"/>
    <property type="match status" value="4"/>
</dbReference>
<dbReference type="InterPro" id="IPR052384">
    <property type="entry name" value="TMTC_O-mannosyltransferase"/>
</dbReference>
<gene>
    <name evidence="1" type="ORF">ACFO3M_07695</name>
</gene>
<dbReference type="RefSeq" id="WP_387987986.1">
    <property type="nucleotide sequence ID" value="NZ_JBHSGR010000006.1"/>
</dbReference>
<dbReference type="Proteomes" id="UP001596025">
    <property type="component" value="Unassembled WGS sequence"/>
</dbReference>
<dbReference type="Pfam" id="PF07721">
    <property type="entry name" value="TPR_4"/>
    <property type="match status" value="3"/>
</dbReference>
<dbReference type="SUPFAM" id="SSF81901">
    <property type="entry name" value="HCP-like"/>
    <property type="match status" value="2"/>
</dbReference>
<dbReference type="InterPro" id="IPR019734">
    <property type="entry name" value="TPR_rpt"/>
</dbReference>
<dbReference type="Pfam" id="PF13432">
    <property type="entry name" value="TPR_16"/>
    <property type="match status" value="1"/>
</dbReference>
<dbReference type="InterPro" id="IPR011717">
    <property type="entry name" value="TPR-4"/>
</dbReference>
<evidence type="ECO:0000313" key="1">
    <source>
        <dbReference type="EMBL" id="MFC4693264.1"/>
    </source>
</evidence>
<sequence length="286" mass="30272">MTEDLDARLWRLQASEDADELIELGCDLADAGRQTDAEWCFRRAAELGDVTGYYDLGNSLAAQERWTEAVEAYEVALAGGEADAWRNLGLVLEQLGDLAGAMAAYRGAADAGDTEGGLQLAFLLREQGEREQALSVAEELAASGDAEADAVAACWQWCATLDPALEDRLRTGAAHFAAARADLAALLLQTGRPEEARAVLERGAKLGEQVAWLPLGNLYRELLADDEAAEEAYRAGIQAGDAYCHHNLGVLLADRGDLPGAAEEFERGAAAGDQLAAAALALLQGS</sequence>
<evidence type="ECO:0000313" key="2">
    <source>
        <dbReference type="Proteomes" id="UP001596025"/>
    </source>
</evidence>
<reference evidence="2" key="1">
    <citation type="journal article" date="2019" name="Int. J. Syst. Evol. Microbiol.">
        <title>The Global Catalogue of Microorganisms (GCM) 10K type strain sequencing project: providing services to taxonomists for standard genome sequencing and annotation.</title>
        <authorList>
            <consortium name="The Broad Institute Genomics Platform"/>
            <consortium name="The Broad Institute Genome Sequencing Center for Infectious Disease"/>
            <person name="Wu L."/>
            <person name="Ma J."/>
        </authorList>
    </citation>
    <scope>NUCLEOTIDE SEQUENCE [LARGE SCALE GENOMIC DNA]</scope>
    <source>
        <strain evidence="2">CCUG 62763</strain>
    </source>
</reference>
<proteinExistence type="predicted"/>
<dbReference type="Gene3D" id="1.25.40.10">
    <property type="entry name" value="Tetratricopeptide repeat domain"/>
    <property type="match status" value="2"/>
</dbReference>
<dbReference type="PANTHER" id="PTHR44216">
    <property type="entry name" value="PROTEIN O-MANNOSYL-TRANSFERASE TMTC2"/>
    <property type="match status" value="1"/>
</dbReference>
<organism evidence="1 2">
    <name type="scientific">Geodermatophilus arenarius</name>
    <dbReference type="NCBI Taxonomy" id="1137990"/>
    <lineage>
        <taxon>Bacteria</taxon>
        <taxon>Bacillati</taxon>
        <taxon>Actinomycetota</taxon>
        <taxon>Actinomycetes</taxon>
        <taxon>Geodermatophilales</taxon>
        <taxon>Geodermatophilaceae</taxon>
        <taxon>Geodermatophilus</taxon>
    </lineage>
</organism>
<dbReference type="PANTHER" id="PTHR44216:SF3">
    <property type="entry name" value="PROTEIN O-MANNOSYL-TRANSFERASE TMTC2"/>
    <property type="match status" value="1"/>
</dbReference>
<accession>A0ABV9LGS4</accession>
<name>A0ABV9LGS4_9ACTN</name>
<protein>
    <submittedName>
        <fullName evidence="1">Tetratricopeptide repeat protein</fullName>
    </submittedName>
</protein>
<keyword evidence="2" id="KW-1185">Reference proteome</keyword>
<dbReference type="EMBL" id="JBHSGR010000006">
    <property type="protein sequence ID" value="MFC4693264.1"/>
    <property type="molecule type" value="Genomic_DNA"/>
</dbReference>
<comment type="caution">
    <text evidence="1">The sequence shown here is derived from an EMBL/GenBank/DDBJ whole genome shotgun (WGS) entry which is preliminary data.</text>
</comment>
<dbReference type="InterPro" id="IPR011990">
    <property type="entry name" value="TPR-like_helical_dom_sf"/>
</dbReference>